<organism evidence="6 7">
    <name type="scientific">Streptomyces finlayi</name>
    <dbReference type="NCBI Taxonomy" id="67296"/>
    <lineage>
        <taxon>Bacteria</taxon>
        <taxon>Bacillati</taxon>
        <taxon>Actinomycetota</taxon>
        <taxon>Actinomycetes</taxon>
        <taxon>Kitasatosporales</taxon>
        <taxon>Streptomycetaceae</taxon>
        <taxon>Streptomyces</taxon>
    </lineage>
</organism>
<protein>
    <submittedName>
        <fullName evidence="6">TetR family transcriptional regulator</fullName>
    </submittedName>
</protein>
<feature type="domain" description="HTH tetR-type" evidence="5">
    <location>
        <begin position="8"/>
        <end position="68"/>
    </location>
</feature>
<proteinExistence type="predicted"/>
<dbReference type="InterPro" id="IPR009057">
    <property type="entry name" value="Homeodomain-like_sf"/>
</dbReference>
<keyword evidence="1" id="KW-0805">Transcription regulation</keyword>
<dbReference type="PRINTS" id="PR00455">
    <property type="entry name" value="HTHTETR"/>
</dbReference>
<dbReference type="PROSITE" id="PS50977">
    <property type="entry name" value="HTH_TETR_2"/>
    <property type="match status" value="1"/>
</dbReference>
<dbReference type="GO" id="GO:0003700">
    <property type="term" value="F:DNA-binding transcription factor activity"/>
    <property type="evidence" value="ECO:0007669"/>
    <property type="project" value="TreeGrafter"/>
</dbReference>
<dbReference type="SUPFAM" id="SSF48498">
    <property type="entry name" value="Tetracyclin repressor-like, C-terminal domain"/>
    <property type="match status" value="1"/>
</dbReference>
<evidence type="ECO:0000313" key="6">
    <source>
        <dbReference type="EMBL" id="QNE76360.1"/>
    </source>
</evidence>
<dbReference type="InterPro" id="IPR036271">
    <property type="entry name" value="Tet_transcr_reg_TetR-rel_C_sf"/>
</dbReference>
<name>A0A7G7BLZ5_9ACTN</name>
<keyword evidence="7" id="KW-1185">Reference proteome</keyword>
<dbReference type="Proteomes" id="UP000515307">
    <property type="component" value="Chromosome"/>
</dbReference>
<dbReference type="InterPro" id="IPR023772">
    <property type="entry name" value="DNA-bd_HTH_TetR-type_CS"/>
</dbReference>
<feature type="DNA-binding region" description="H-T-H motif" evidence="4">
    <location>
        <begin position="31"/>
        <end position="50"/>
    </location>
</feature>
<dbReference type="PANTHER" id="PTHR30055">
    <property type="entry name" value="HTH-TYPE TRANSCRIPTIONAL REGULATOR RUTR"/>
    <property type="match status" value="1"/>
</dbReference>
<sequence>MAKQDRAVRTREELIRSAAMAFGRSGFGLSSLSDISNGAGVSSGALHFHFSSKRELGEAVESAAAETLHGIMAPCPPGHPDPLRLLADTSHLLSQRLTQDVVLRAGFALGGDAAWQGGAELWLQWRGWVAATLAVAGERGELAADVSADAVVSAVTAAVVGSEILGRADAEWSSCRAVTQFWSLMLPRLRVRAEEAGLPEPVSNSPATLRP</sequence>
<keyword evidence="2 4" id="KW-0238">DNA-binding</keyword>
<dbReference type="GO" id="GO:0000976">
    <property type="term" value="F:transcription cis-regulatory region binding"/>
    <property type="evidence" value="ECO:0007669"/>
    <property type="project" value="TreeGrafter"/>
</dbReference>
<evidence type="ECO:0000259" key="5">
    <source>
        <dbReference type="PROSITE" id="PS50977"/>
    </source>
</evidence>
<dbReference type="AlphaFoldDB" id="A0A7G7BLZ5"/>
<dbReference type="RefSeq" id="WP_185299844.1">
    <property type="nucleotide sequence ID" value="NZ_CP045702.1"/>
</dbReference>
<dbReference type="InterPro" id="IPR050109">
    <property type="entry name" value="HTH-type_TetR-like_transc_reg"/>
</dbReference>
<dbReference type="PANTHER" id="PTHR30055:SF234">
    <property type="entry name" value="HTH-TYPE TRANSCRIPTIONAL REGULATOR BETI"/>
    <property type="match status" value="1"/>
</dbReference>
<dbReference type="SUPFAM" id="SSF46689">
    <property type="entry name" value="Homeodomain-like"/>
    <property type="match status" value="1"/>
</dbReference>
<dbReference type="KEGG" id="sfiy:F0344_18550"/>
<dbReference type="Pfam" id="PF00440">
    <property type="entry name" value="TetR_N"/>
    <property type="match status" value="1"/>
</dbReference>
<evidence type="ECO:0000256" key="2">
    <source>
        <dbReference type="ARBA" id="ARBA00023125"/>
    </source>
</evidence>
<dbReference type="Gene3D" id="1.10.357.10">
    <property type="entry name" value="Tetracycline Repressor, domain 2"/>
    <property type="match status" value="1"/>
</dbReference>
<dbReference type="NCBIfam" id="NF041196">
    <property type="entry name" value="ScbR_bind_reg"/>
    <property type="match status" value="1"/>
</dbReference>
<evidence type="ECO:0000256" key="1">
    <source>
        <dbReference type="ARBA" id="ARBA00023015"/>
    </source>
</evidence>
<dbReference type="InterPro" id="IPR001647">
    <property type="entry name" value="HTH_TetR"/>
</dbReference>
<dbReference type="InterPro" id="IPR047923">
    <property type="entry name" value="ArpA-like"/>
</dbReference>
<gene>
    <name evidence="6" type="ORF">F0344_18550</name>
</gene>
<evidence type="ECO:0000313" key="7">
    <source>
        <dbReference type="Proteomes" id="UP000515307"/>
    </source>
</evidence>
<keyword evidence="3" id="KW-0804">Transcription</keyword>
<dbReference type="EMBL" id="CP045702">
    <property type="protein sequence ID" value="QNE76360.1"/>
    <property type="molecule type" value="Genomic_DNA"/>
</dbReference>
<dbReference type="PROSITE" id="PS01081">
    <property type="entry name" value="HTH_TETR_1"/>
    <property type="match status" value="1"/>
</dbReference>
<reference evidence="7" key="1">
    <citation type="submission" date="2019-10" db="EMBL/GenBank/DDBJ databases">
        <title>Antimicrobial potential of Antarctic Bacteria.</title>
        <authorList>
            <person name="Benaud N."/>
            <person name="Edwards R.J."/>
            <person name="Ferrari B.C."/>
        </authorList>
    </citation>
    <scope>NUCLEOTIDE SEQUENCE [LARGE SCALE GENOMIC DNA]</scope>
    <source>
        <strain evidence="7">NBSH44</strain>
    </source>
</reference>
<evidence type="ECO:0000256" key="3">
    <source>
        <dbReference type="ARBA" id="ARBA00023163"/>
    </source>
</evidence>
<evidence type="ECO:0000256" key="4">
    <source>
        <dbReference type="PROSITE-ProRule" id="PRU00335"/>
    </source>
</evidence>
<accession>A0A7G7BLZ5</accession>